<protein>
    <submittedName>
        <fullName evidence="1">Uncharacterized protein</fullName>
    </submittedName>
</protein>
<keyword evidence="2" id="KW-1185">Reference proteome</keyword>
<comment type="caution">
    <text evidence="1">The sequence shown here is derived from an EMBL/GenBank/DDBJ whole genome shotgun (WGS) entry which is preliminary data.</text>
</comment>
<evidence type="ECO:0000313" key="1">
    <source>
        <dbReference type="EMBL" id="GGG08546.1"/>
    </source>
</evidence>
<dbReference type="Proteomes" id="UP000608420">
    <property type="component" value="Unassembled WGS sequence"/>
</dbReference>
<organism evidence="1 2">
    <name type="scientific">Paenibacillus aceti</name>
    <dbReference type="NCBI Taxonomy" id="1820010"/>
    <lineage>
        <taxon>Bacteria</taxon>
        <taxon>Bacillati</taxon>
        <taxon>Bacillota</taxon>
        <taxon>Bacilli</taxon>
        <taxon>Bacillales</taxon>
        <taxon>Paenibacillaceae</taxon>
        <taxon>Paenibacillus</taxon>
    </lineage>
</organism>
<sequence>MTPRHAQQFVQLVDEFKVNAKSVAHLGIAKLLQIAQLPSDVDRSDFVSETHTIPSTGATKTVDEMTVRELREVKSALKAEREAREKAEAD</sequence>
<evidence type="ECO:0000313" key="2">
    <source>
        <dbReference type="Proteomes" id="UP000608420"/>
    </source>
</evidence>
<proteinExistence type="predicted"/>
<dbReference type="EMBL" id="BMIW01000026">
    <property type="protein sequence ID" value="GGG08546.1"/>
    <property type="molecule type" value="Genomic_DNA"/>
</dbReference>
<dbReference type="RefSeq" id="WP_120464080.1">
    <property type="nucleotide sequence ID" value="NZ_BMIW01000026.1"/>
</dbReference>
<reference evidence="2" key="1">
    <citation type="journal article" date="2019" name="Int. J. Syst. Evol. Microbiol.">
        <title>The Global Catalogue of Microorganisms (GCM) 10K type strain sequencing project: providing services to taxonomists for standard genome sequencing and annotation.</title>
        <authorList>
            <consortium name="The Broad Institute Genomics Platform"/>
            <consortium name="The Broad Institute Genome Sequencing Center for Infectious Disease"/>
            <person name="Wu L."/>
            <person name="Ma J."/>
        </authorList>
    </citation>
    <scope>NUCLEOTIDE SEQUENCE [LARGE SCALE GENOMIC DNA]</scope>
    <source>
        <strain evidence="2">CGMCC 1.15420</strain>
    </source>
</reference>
<name>A0ABQ1W0B6_9BACL</name>
<gene>
    <name evidence="1" type="ORF">GCM10010913_32880</name>
</gene>
<accession>A0ABQ1W0B6</accession>